<dbReference type="InterPro" id="IPR006094">
    <property type="entry name" value="Oxid_FAD_bind_N"/>
</dbReference>
<dbReference type="PROSITE" id="PS00198">
    <property type="entry name" value="4FE4S_FER_1"/>
    <property type="match status" value="1"/>
</dbReference>
<keyword evidence="8" id="KW-0408">Iron</keyword>
<feature type="domain" description="FAD-binding PCMH-type" evidence="12">
    <location>
        <begin position="39"/>
        <end position="267"/>
    </location>
</feature>
<evidence type="ECO:0000259" key="11">
    <source>
        <dbReference type="PROSITE" id="PS51379"/>
    </source>
</evidence>
<keyword evidence="9" id="KW-0411">Iron-sulfur</keyword>
<feature type="domain" description="4Fe-4S ferredoxin-type" evidence="11">
    <location>
        <begin position="533"/>
        <end position="562"/>
    </location>
</feature>
<dbReference type="InterPro" id="IPR017896">
    <property type="entry name" value="4Fe4S_Fe-S-bd"/>
</dbReference>
<protein>
    <recommendedName>
        <fullName evidence="10">D-lactate dehydrogenase (cytochrome)</fullName>
        <ecNumber evidence="10">1.1.2.4</ecNumber>
    </recommendedName>
</protein>
<evidence type="ECO:0000313" key="13">
    <source>
        <dbReference type="EMBL" id="WMW64488.1"/>
    </source>
</evidence>
<reference evidence="13" key="1">
    <citation type="submission" date="2023-09" db="EMBL/GenBank/DDBJ databases">
        <authorList>
            <consortium name="CW5 consortium"/>
            <person name="Lu C.-W."/>
        </authorList>
    </citation>
    <scope>NUCLEOTIDE SEQUENCE</scope>
    <source>
        <strain evidence="13">KPS</strain>
    </source>
</reference>
<keyword evidence="6" id="KW-0809">Transit peptide</keyword>
<dbReference type="PROSITE" id="PS51387">
    <property type="entry name" value="FAD_PCMH"/>
    <property type="match status" value="1"/>
</dbReference>
<gene>
    <name evidence="13" type="ORF">KPS_002508</name>
</gene>
<keyword evidence="14" id="KW-1185">Reference proteome</keyword>
<dbReference type="PANTHER" id="PTHR11748">
    <property type="entry name" value="D-LACTATE DEHYDROGENASE"/>
    <property type="match status" value="1"/>
</dbReference>
<comment type="similarity">
    <text evidence="2">Belongs to the FAD-binding oxidoreductase/transferase type 4 family.</text>
</comment>
<dbReference type="Gene3D" id="1.10.1060.10">
    <property type="entry name" value="Alpha-helical ferredoxin"/>
    <property type="match status" value="1"/>
</dbReference>
<dbReference type="InterPro" id="IPR017900">
    <property type="entry name" value="4Fe4S_Fe_S_CS"/>
</dbReference>
<dbReference type="Gene3D" id="3.30.465.10">
    <property type="match status" value="1"/>
</dbReference>
<evidence type="ECO:0000256" key="5">
    <source>
        <dbReference type="ARBA" id="ARBA00022827"/>
    </source>
</evidence>
<evidence type="ECO:0000259" key="12">
    <source>
        <dbReference type="PROSITE" id="PS51387"/>
    </source>
</evidence>
<evidence type="ECO:0000256" key="10">
    <source>
        <dbReference type="ARBA" id="ARBA00038897"/>
    </source>
</evidence>
<dbReference type="Gene3D" id="3.30.70.2190">
    <property type="match status" value="1"/>
</dbReference>
<keyword evidence="3" id="KW-0285">Flavoprotein</keyword>
<dbReference type="SUPFAM" id="SSF55103">
    <property type="entry name" value="FAD-linked oxidases, C-terminal domain"/>
    <property type="match status" value="1"/>
</dbReference>
<evidence type="ECO:0000256" key="8">
    <source>
        <dbReference type="ARBA" id="ARBA00023004"/>
    </source>
</evidence>
<dbReference type="Gene3D" id="3.30.70.2740">
    <property type="match status" value="1"/>
</dbReference>
<evidence type="ECO:0000256" key="1">
    <source>
        <dbReference type="ARBA" id="ARBA00001974"/>
    </source>
</evidence>
<dbReference type="InterPro" id="IPR004017">
    <property type="entry name" value="Cys_rich_dom"/>
</dbReference>
<dbReference type="EC" id="1.1.2.4" evidence="10"/>
<evidence type="ECO:0000256" key="2">
    <source>
        <dbReference type="ARBA" id="ARBA00008000"/>
    </source>
</evidence>
<dbReference type="InterPro" id="IPR016166">
    <property type="entry name" value="FAD-bd_PCMH"/>
</dbReference>
<dbReference type="Gene3D" id="1.10.45.10">
    <property type="entry name" value="Vanillyl-alcohol Oxidase, Chain A, domain 4"/>
    <property type="match status" value="1"/>
</dbReference>
<dbReference type="InterPro" id="IPR016171">
    <property type="entry name" value="Vanillyl_alc_oxidase_C-sub2"/>
</dbReference>
<dbReference type="InterPro" id="IPR016167">
    <property type="entry name" value="FAD-bd_PCMH_sub1"/>
</dbReference>
<dbReference type="InterPro" id="IPR004113">
    <property type="entry name" value="FAD-bd_oxidored_4_C"/>
</dbReference>
<dbReference type="Pfam" id="PF13183">
    <property type="entry name" value="Fer4_8"/>
    <property type="match status" value="1"/>
</dbReference>
<keyword evidence="5" id="KW-0274">FAD</keyword>
<name>A0ABY9R0G4_9BACT</name>
<sequence>MLPAAYQAFLKELLEFIPRRNVFTDPLRTLAYGTDASFYRLIPKIVVDTHNEDEVVGVIKLANRHRLPMTFRAAGTSLSGQAVTDSILVRLGDGWRKYAIFDNATKIRLQPGIIGSHANRLLAEFGKKIGPDPASIDTCKIGGIVANNASGMCCGVAENSYKTLSHMRVVFHDGTVLDTSDTKSRAAFQRTHPEIVNGVAAMRAQIMNKPELADLITRKFKIKNTTGYSLNALVDFADPFDIIQHLMVGSEGTLGFISEVTYHTVTEHAHKASALVIFPTIRDACEATIILRQQPVSAVEMMDRASLRSVEDKPGMPDGLQGLPADAAALLVETRAADKATLDDQIARITASIDAIPKIRPVAFTDVPAEFGTLWNVRKGLFPAVGAVRKVGTTVIIEDVAFPIASLADATLELQTLFAKHGYSEAIIFGHALEGNLHFVFTQDFNTQTEVDRYRAFMDDVAAMVVGTYSGSLKAEHGTGRNMAPFVELEWGRDAFLLMRELKTLFDPYGLLNPGVIINPDAEAHIRNLKPLPAAHTIIDKCIECGFCEPICPSKDVTFTPRQRIVGWREISRMKAGDEKSSLLKQLFSGYDYLGDNTCATDGLCATRCPVGINTGAFIKELRADKVGPRAQKAADWVARHYGGVCRTVSVALTGADLLHRVLGTDVMDKGAQFLRVVSLKKAPLWTRAMPTGASAPAHAPRGPVSDRKVVYFPSCIARSMGPARDDEQRDPLPAKTIGLLLKAGYHVLFPEKLGDLCCGQPFESKGFKAQADMKAKELSEALLKVSDNGAIPVLCDTSPCLYRMKETLDKRLKLYEPIEFALEHLTQALDFRKAERTIAIHSTCTAVKLGLPGKFKQLAELCAEQVVVPEDVFCCGFAGDRGFNFPELNTGALKELRRQVEICEEGYSTSRTCEIGLSLHGKIPYRNILYLVDEVTTPKTA</sequence>
<keyword evidence="7" id="KW-0560">Oxidoreductase</keyword>
<proteinExistence type="inferred from homology"/>
<organism evidence="13 14">
    <name type="scientific">Nitratidesulfovibrio liaohensis</name>
    <dbReference type="NCBI Taxonomy" id="2604158"/>
    <lineage>
        <taxon>Bacteria</taxon>
        <taxon>Pseudomonadati</taxon>
        <taxon>Thermodesulfobacteriota</taxon>
        <taxon>Desulfovibrionia</taxon>
        <taxon>Desulfovibrionales</taxon>
        <taxon>Desulfovibrionaceae</taxon>
        <taxon>Nitratidesulfovibrio</taxon>
    </lineage>
</organism>
<dbReference type="PROSITE" id="PS51379">
    <property type="entry name" value="4FE4S_FER_2"/>
    <property type="match status" value="1"/>
</dbReference>
<dbReference type="SUPFAM" id="SSF46548">
    <property type="entry name" value="alpha-helical ferredoxin"/>
    <property type="match status" value="1"/>
</dbReference>
<keyword evidence="4" id="KW-0479">Metal-binding</keyword>
<comment type="cofactor">
    <cofactor evidence="1">
        <name>FAD</name>
        <dbReference type="ChEBI" id="CHEBI:57692"/>
    </cofactor>
</comment>
<dbReference type="Pfam" id="PF02754">
    <property type="entry name" value="CCG"/>
    <property type="match status" value="1"/>
</dbReference>
<dbReference type="Pfam" id="PF02913">
    <property type="entry name" value="FAD-oxidase_C"/>
    <property type="match status" value="1"/>
</dbReference>
<dbReference type="InterPro" id="IPR016164">
    <property type="entry name" value="FAD-linked_Oxase-like_C"/>
</dbReference>
<dbReference type="SUPFAM" id="SSF56176">
    <property type="entry name" value="FAD-binding/transporter-associated domain-like"/>
    <property type="match status" value="1"/>
</dbReference>
<dbReference type="InterPro" id="IPR009051">
    <property type="entry name" value="Helical_ferredxn"/>
</dbReference>
<dbReference type="InterPro" id="IPR016169">
    <property type="entry name" value="FAD-bd_PCMH_sub2"/>
</dbReference>
<dbReference type="PANTHER" id="PTHR11748:SF111">
    <property type="entry name" value="D-LACTATE DEHYDROGENASE, MITOCHONDRIAL-RELATED"/>
    <property type="match status" value="1"/>
</dbReference>
<dbReference type="Proteomes" id="UP001180616">
    <property type="component" value="Chromosome"/>
</dbReference>
<evidence type="ECO:0000256" key="7">
    <source>
        <dbReference type="ARBA" id="ARBA00023002"/>
    </source>
</evidence>
<evidence type="ECO:0000256" key="9">
    <source>
        <dbReference type="ARBA" id="ARBA00023014"/>
    </source>
</evidence>
<dbReference type="RefSeq" id="WP_309540579.1">
    <property type="nucleotide sequence ID" value="NZ_CP133659.1"/>
</dbReference>
<dbReference type="Gene3D" id="3.30.43.10">
    <property type="entry name" value="Uridine Diphospho-n-acetylenolpyruvylglucosamine Reductase, domain 2"/>
    <property type="match status" value="1"/>
</dbReference>
<accession>A0ABY9R0G4</accession>
<evidence type="ECO:0000256" key="4">
    <source>
        <dbReference type="ARBA" id="ARBA00022723"/>
    </source>
</evidence>
<evidence type="ECO:0000313" key="14">
    <source>
        <dbReference type="Proteomes" id="UP001180616"/>
    </source>
</evidence>
<evidence type="ECO:0000256" key="6">
    <source>
        <dbReference type="ARBA" id="ARBA00022946"/>
    </source>
</evidence>
<evidence type="ECO:0000256" key="3">
    <source>
        <dbReference type="ARBA" id="ARBA00022630"/>
    </source>
</evidence>
<dbReference type="Pfam" id="PF01565">
    <property type="entry name" value="FAD_binding_4"/>
    <property type="match status" value="1"/>
</dbReference>
<dbReference type="EMBL" id="CP133659">
    <property type="protein sequence ID" value="WMW64488.1"/>
    <property type="molecule type" value="Genomic_DNA"/>
</dbReference>
<dbReference type="InterPro" id="IPR036318">
    <property type="entry name" value="FAD-bd_PCMH-like_sf"/>
</dbReference>